<evidence type="ECO:0000256" key="6">
    <source>
        <dbReference type="PIRSR" id="PIRSR006468-1"/>
    </source>
</evidence>
<dbReference type="PANTHER" id="PTHR42825:SF2">
    <property type="entry name" value="BRANCHED-CHAIN-AMINO-ACID AMINOTRANSFERASE 3, CHLOROPLASTIC-RELATED"/>
    <property type="match status" value="1"/>
</dbReference>
<dbReference type="Pfam" id="PF01063">
    <property type="entry name" value="Aminotran_4"/>
    <property type="match status" value="1"/>
</dbReference>
<dbReference type="InterPro" id="IPR043131">
    <property type="entry name" value="BCAT-like_N"/>
</dbReference>
<dbReference type="GO" id="GO:0009081">
    <property type="term" value="P:branched-chain amino acid metabolic process"/>
    <property type="evidence" value="ECO:0007669"/>
    <property type="project" value="InterPro"/>
</dbReference>
<feature type="modified residue" description="N6-(pyridoxal phosphate)lysine" evidence="6">
    <location>
        <position position="244"/>
    </location>
</feature>
<comment type="similarity">
    <text evidence="2">Belongs to the class-IV pyridoxal-phosphate-dependent aminotransferase family.</text>
</comment>
<sequence>MEAQPCFVAARTVGVELGGGSMNGAGLLRCMRRAAASRSALAPRRWIVSASVANSTKREPGTQPIDWKSLLFSYVPTRCHVQYTYKDGAWSAASLEAEPFMRVHIGATALHYGQSCFEGLKAFHCQDGRVRIFRADENSKRMTRSSTRLCMPEVPEQLFIDAVHTVVRENIDYVPPYGSGGSLYIRPLLFGSGPKIGLAPADEYTFLVVVMPVGDYYKGGLSPVTAFVSEGYDRAAPLGVGNAKVGANYAADILPNQLSKKQGYPINLYLDPLHHRYIEEFGTSNFVGIKGSEYLTPDSPSILASITNKSLMQLAPTMGLEVVRRKIDIAEVKEMDEVAACGTAVVITPVSRVVYGDELIKVGQDADAVGPTSAKLYAKVRAIQMAEEDDPFNWTQVVE</sequence>
<evidence type="ECO:0000313" key="7">
    <source>
        <dbReference type="EMBL" id="KAA8490845.1"/>
    </source>
</evidence>
<evidence type="ECO:0000256" key="3">
    <source>
        <dbReference type="ARBA" id="ARBA00022576"/>
    </source>
</evidence>
<keyword evidence="3 7" id="KW-0032">Aminotransferase</keyword>
<dbReference type="EMBL" id="VRMN01000018">
    <property type="protein sequence ID" value="KAA8490845.1"/>
    <property type="molecule type" value="Genomic_DNA"/>
</dbReference>
<evidence type="ECO:0000256" key="4">
    <source>
        <dbReference type="ARBA" id="ARBA00022679"/>
    </source>
</evidence>
<dbReference type="CDD" id="cd01557">
    <property type="entry name" value="BCAT_beta_family"/>
    <property type="match status" value="1"/>
</dbReference>
<dbReference type="PIRSF" id="PIRSF006468">
    <property type="entry name" value="BCAT1"/>
    <property type="match status" value="1"/>
</dbReference>
<keyword evidence="4 7" id="KW-0808">Transferase</keyword>
<evidence type="ECO:0000256" key="1">
    <source>
        <dbReference type="ARBA" id="ARBA00001933"/>
    </source>
</evidence>
<reference evidence="8" key="1">
    <citation type="journal article" date="2019" name="Nat. Commun.">
        <title>Expansion of phycobilisome linker gene families in mesophilic red algae.</title>
        <authorList>
            <person name="Lee J."/>
            <person name="Kim D."/>
            <person name="Bhattacharya D."/>
            <person name="Yoon H.S."/>
        </authorList>
    </citation>
    <scope>NUCLEOTIDE SEQUENCE [LARGE SCALE GENOMIC DNA]</scope>
    <source>
        <strain evidence="8">CCMP 1328</strain>
    </source>
</reference>
<dbReference type="SUPFAM" id="SSF56752">
    <property type="entry name" value="D-aminoacid aminotransferase-like PLP-dependent enzymes"/>
    <property type="match status" value="1"/>
</dbReference>
<dbReference type="InterPro" id="IPR005786">
    <property type="entry name" value="B_amino_transII"/>
</dbReference>
<proteinExistence type="inferred from homology"/>
<dbReference type="Gene3D" id="3.30.470.10">
    <property type="match status" value="1"/>
</dbReference>
<evidence type="ECO:0000256" key="5">
    <source>
        <dbReference type="ARBA" id="ARBA00022898"/>
    </source>
</evidence>
<gene>
    <name evidence="7" type="ORF">FVE85_1292</name>
</gene>
<dbReference type="PANTHER" id="PTHR42825">
    <property type="entry name" value="AMINO ACID AMINOTRANSFERASE"/>
    <property type="match status" value="1"/>
</dbReference>
<name>A0A5J4YI86_PORPP</name>
<dbReference type="InterPro" id="IPR036038">
    <property type="entry name" value="Aminotransferase-like"/>
</dbReference>
<dbReference type="FunFam" id="3.30.470.10:FF:000004">
    <property type="entry name" value="Branched-chain-amino-acid aminotransferase"/>
    <property type="match status" value="1"/>
</dbReference>
<evidence type="ECO:0000256" key="2">
    <source>
        <dbReference type="ARBA" id="ARBA00009320"/>
    </source>
</evidence>
<evidence type="ECO:0000313" key="8">
    <source>
        <dbReference type="Proteomes" id="UP000324585"/>
    </source>
</evidence>
<keyword evidence="5" id="KW-0663">Pyridoxal phosphate</keyword>
<dbReference type="InterPro" id="IPR043132">
    <property type="entry name" value="BCAT-like_C"/>
</dbReference>
<dbReference type="GO" id="GO:0004084">
    <property type="term" value="F:branched-chain-amino-acid transaminase activity"/>
    <property type="evidence" value="ECO:0007669"/>
    <property type="project" value="InterPro"/>
</dbReference>
<dbReference type="InterPro" id="IPR001544">
    <property type="entry name" value="Aminotrans_IV"/>
</dbReference>
<dbReference type="OrthoDB" id="409992at2759"/>
<dbReference type="OMA" id="VGMNAAY"/>
<dbReference type="NCBIfam" id="NF009897">
    <property type="entry name" value="PRK13357.1"/>
    <property type="match status" value="1"/>
</dbReference>
<dbReference type="Gene3D" id="3.20.10.10">
    <property type="entry name" value="D-amino Acid Aminotransferase, subunit A, domain 2"/>
    <property type="match status" value="1"/>
</dbReference>
<protein>
    <submittedName>
        <fullName evidence="7">Branched-chain-amino-acid aminotransferase</fullName>
    </submittedName>
</protein>
<dbReference type="Proteomes" id="UP000324585">
    <property type="component" value="Unassembled WGS sequence"/>
</dbReference>
<dbReference type="NCBIfam" id="TIGR01123">
    <property type="entry name" value="ilvE_II"/>
    <property type="match status" value="1"/>
</dbReference>
<keyword evidence="8" id="KW-1185">Reference proteome</keyword>
<comment type="caution">
    <text evidence="7">The sequence shown here is derived from an EMBL/GenBank/DDBJ whole genome shotgun (WGS) entry which is preliminary data.</text>
</comment>
<organism evidence="7 8">
    <name type="scientific">Porphyridium purpureum</name>
    <name type="common">Red alga</name>
    <name type="synonym">Porphyridium cruentum</name>
    <dbReference type="NCBI Taxonomy" id="35688"/>
    <lineage>
        <taxon>Eukaryota</taxon>
        <taxon>Rhodophyta</taxon>
        <taxon>Bangiophyceae</taxon>
        <taxon>Porphyridiales</taxon>
        <taxon>Porphyridiaceae</taxon>
        <taxon>Porphyridium</taxon>
    </lineage>
</organism>
<accession>A0A5J4YI86</accession>
<dbReference type="AlphaFoldDB" id="A0A5J4YI86"/>
<comment type="cofactor">
    <cofactor evidence="1">
        <name>pyridoxal 5'-phosphate</name>
        <dbReference type="ChEBI" id="CHEBI:597326"/>
    </cofactor>
</comment>
<dbReference type="InterPro" id="IPR033939">
    <property type="entry name" value="BCAT_family"/>
</dbReference>